<protein>
    <submittedName>
        <fullName evidence="2">Uncharacterized protein</fullName>
    </submittedName>
</protein>
<dbReference type="RefSeq" id="WP_279252920.1">
    <property type="nucleotide sequence ID" value="NZ_SHNP01000003.1"/>
</dbReference>
<evidence type="ECO:0000313" key="2">
    <source>
        <dbReference type="EMBL" id="MCX2974116.1"/>
    </source>
</evidence>
<sequence>MVASTQNTVWRRLHRDDSGEQAMEVLMILTFGVLPMIGAAWLLEDVIREYVTFGQIFISSPFF</sequence>
<dbReference type="Proteomes" id="UP001143307">
    <property type="component" value="Unassembled WGS sequence"/>
</dbReference>
<comment type="caution">
    <text evidence="2">The sequence shown here is derived from an EMBL/GenBank/DDBJ whole genome shotgun (WGS) entry which is preliminary data.</text>
</comment>
<name>A0ABT3SWZ1_9GAMM</name>
<keyword evidence="3" id="KW-1185">Reference proteome</keyword>
<accession>A0ABT3SWZ1</accession>
<evidence type="ECO:0000313" key="3">
    <source>
        <dbReference type="Proteomes" id="UP001143307"/>
    </source>
</evidence>
<feature type="transmembrane region" description="Helical" evidence="1">
    <location>
        <begin position="21"/>
        <end position="43"/>
    </location>
</feature>
<keyword evidence="1" id="KW-1133">Transmembrane helix</keyword>
<keyword evidence="1" id="KW-0472">Membrane</keyword>
<proteinExistence type="predicted"/>
<organism evidence="2 3">
    <name type="scientific">Candidatus Seongchinamella marina</name>
    <dbReference type="NCBI Taxonomy" id="2518990"/>
    <lineage>
        <taxon>Bacteria</taxon>
        <taxon>Pseudomonadati</taxon>
        <taxon>Pseudomonadota</taxon>
        <taxon>Gammaproteobacteria</taxon>
        <taxon>Cellvibrionales</taxon>
        <taxon>Halieaceae</taxon>
        <taxon>Seongchinamella</taxon>
    </lineage>
</organism>
<gene>
    <name evidence="2" type="ORF">EYC87_11040</name>
</gene>
<reference evidence="2" key="1">
    <citation type="submission" date="2019-02" db="EMBL/GenBank/DDBJ databases">
        <authorList>
            <person name="Li S.-H."/>
        </authorList>
    </citation>
    <scope>NUCLEOTIDE SEQUENCE</scope>
    <source>
        <strain evidence="2">IMCC8485</strain>
    </source>
</reference>
<keyword evidence="1" id="KW-0812">Transmembrane</keyword>
<dbReference type="EMBL" id="SHNP01000003">
    <property type="protein sequence ID" value="MCX2974116.1"/>
    <property type="molecule type" value="Genomic_DNA"/>
</dbReference>
<evidence type="ECO:0000256" key="1">
    <source>
        <dbReference type="SAM" id="Phobius"/>
    </source>
</evidence>